<feature type="binding site" evidence="10 11">
    <location>
        <begin position="519"/>
        <end position="520"/>
    </location>
    <ligand>
        <name>5-methyltetrahydropteroyltri-L-glutamate</name>
        <dbReference type="ChEBI" id="CHEBI:58207"/>
    </ligand>
</feature>
<dbReference type="Gene3D" id="3.20.20.210">
    <property type="match status" value="2"/>
</dbReference>
<keyword evidence="6 10" id="KW-0808">Transferase</keyword>
<keyword evidence="4 10" id="KW-0489">Methyltransferase</keyword>
<comment type="cofactor">
    <cofactor evidence="12">
        <name>Zn(2+)</name>
        <dbReference type="ChEBI" id="CHEBI:29105"/>
    </cofactor>
    <text evidence="12">Binds 2 Zn(2+) ions per subunit.</text>
</comment>
<evidence type="ECO:0000256" key="2">
    <source>
        <dbReference type="ARBA" id="ARBA00004681"/>
    </source>
</evidence>
<dbReference type="UniPathway" id="UPA00051">
    <property type="reaction ID" value="UER00082"/>
</dbReference>
<dbReference type="OrthoDB" id="244285at2"/>
<dbReference type="InterPro" id="IPR038071">
    <property type="entry name" value="UROD/MetE-like_sf"/>
</dbReference>
<keyword evidence="7 10" id="KW-0479">Metal-binding</keyword>
<feature type="binding site" evidence="10">
    <location>
        <begin position="17"/>
        <end position="20"/>
    </location>
    <ligand>
        <name>5-methyltetrahydropteroyltri-L-glutamate</name>
        <dbReference type="ChEBI" id="CHEBI:58207"/>
    </ligand>
</feature>
<reference evidence="16 17" key="1">
    <citation type="submission" date="2017-10" db="EMBL/GenBank/DDBJ databases">
        <title>Genomics of the genus Arcobacter.</title>
        <authorList>
            <person name="Perez-Cataluna A."/>
            <person name="Figueras M.J."/>
        </authorList>
    </citation>
    <scope>NUCLEOTIDE SEQUENCE [LARGE SCALE GENOMIC DNA]</scope>
    <source>
        <strain evidence="16 17">CECT 8441</strain>
    </source>
</reference>
<dbReference type="EMBL" id="PDKK01000004">
    <property type="protein sequence ID" value="RXK06288.1"/>
    <property type="molecule type" value="Genomic_DNA"/>
</dbReference>
<evidence type="ECO:0000256" key="11">
    <source>
        <dbReference type="PIRSR" id="PIRSR000382-1"/>
    </source>
</evidence>
<dbReference type="NCBIfam" id="TIGR01371">
    <property type="entry name" value="met_syn_B12ind"/>
    <property type="match status" value="1"/>
</dbReference>
<dbReference type="AlphaFoldDB" id="A0A4Q1AS48"/>
<evidence type="ECO:0000256" key="10">
    <source>
        <dbReference type="HAMAP-Rule" id="MF_00172"/>
    </source>
</evidence>
<dbReference type="SUPFAM" id="SSF51726">
    <property type="entry name" value="UROD/MetE-like"/>
    <property type="match status" value="2"/>
</dbReference>
<dbReference type="InterPro" id="IPR006276">
    <property type="entry name" value="Cobalamin-indep_Met_synthase"/>
</dbReference>
<feature type="binding site" evidence="10">
    <location>
        <position position="110"/>
    </location>
    <ligand>
        <name>5-methyltetrahydropteroyltri-L-glutamate</name>
        <dbReference type="ChEBI" id="CHEBI:58207"/>
    </ligand>
</feature>
<feature type="binding site" evidence="10 11">
    <location>
        <begin position="435"/>
        <end position="437"/>
    </location>
    <ligand>
        <name>L-homocysteine</name>
        <dbReference type="ChEBI" id="CHEBI:58199"/>
    </ligand>
</feature>
<keyword evidence="17" id="KW-1185">Reference proteome</keyword>
<dbReference type="Proteomes" id="UP000289758">
    <property type="component" value="Unassembled WGS sequence"/>
</dbReference>
<feature type="binding site" evidence="10 11">
    <location>
        <position position="488"/>
    </location>
    <ligand>
        <name>L-methionine</name>
        <dbReference type="ChEBI" id="CHEBI:57844"/>
    </ligand>
</feature>
<evidence type="ECO:0000256" key="12">
    <source>
        <dbReference type="PIRSR" id="PIRSR000382-2"/>
    </source>
</evidence>
<evidence type="ECO:0000256" key="5">
    <source>
        <dbReference type="ARBA" id="ARBA00022605"/>
    </source>
</evidence>
<dbReference type="InterPro" id="IPR002629">
    <property type="entry name" value="Met_Synth_C/arc"/>
</dbReference>
<dbReference type="GO" id="GO:0009086">
    <property type="term" value="P:methionine biosynthetic process"/>
    <property type="evidence" value="ECO:0007669"/>
    <property type="project" value="UniProtKB-UniRule"/>
</dbReference>
<evidence type="ECO:0000256" key="8">
    <source>
        <dbReference type="ARBA" id="ARBA00022833"/>
    </source>
</evidence>
<feature type="binding site" evidence="10 11">
    <location>
        <position position="565"/>
    </location>
    <ligand>
        <name>5-methyltetrahydropteroyltri-L-glutamate</name>
        <dbReference type="ChEBI" id="CHEBI:58207"/>
    </ligand>
</feature>
<dbReference type="CDD" id="cd03312">
    <property type="entry name" value="CIMS_N_terminal_like"/>
    <property type="match status" value="1"/>
</dbReference>
<feature type="binding site" evidence="10">
    <location>
        <position position="488"/>
    </location>
    <ligand>
        <name>L-homocysteine</name>
        <dbReference type="ChEBI" id="CHEBI:58199"/>
    </ligand>
</feature>
<feature type="binding site" evidence="12">
    <location>
        <position position="730"/>
    </location>
    <ligand>
        <name>Zn(2+)</name>
        <dbReference type="ChEBI" id="CHEBI:29105"/>
        <label>1</label>
        <note>catalytic</note>
    </ligand>
</feature>
<dbReference type="Pfam" id="PF01717">
    <property type="entry name" value="Meth_synt_2"/>
    <property type="match status" value="1"/>
</dbReference>
<comment type="cofactor">
    <cofactor evidence="10">
        <name>Zn(2+)</name>
        <dbReference type="ChEBI" id="CHEBI:29105"/>
    </cofactor>
    <text evidence="10">Binds 1 zinc ion per subunit.</text>
</comment>
<comment type="similarity">
    <text evidence="3 10">Belongs to the vitamin-B12 independent methionine synthase family.</text>
</comment>
<gene>
    <name evidence="10" type="primary">metE</name>
    <name evidence="16" type="ORF">CRV07_06205</name>
</gene>
<name>A0A4Q1AS48_9BACT</name>
<dbReference type="GO" id="GO:0003871">
    <property type="term" value="F:5-methyltetrahydropteroyltriglutamate-homocysteine S-methyltransferase activity"/>
    <property type="evidence" value="ECO:0007669"/>
    <property type="project" value="UniProtKB-UniRule"/>
</dbReference>
<dbReference type="RefSeq" id="WP_129086886.1">
    <property type="nucleotide sequence ID" value="NZ_CP053836.1"/>
</dbReference>
<feature type="binding site" evidence="10">
    <location>
        <position position="669"/>
    </location>
    <ligand>
        <name>Zn(2+)</name>
        <dbReference type="ChEBI" id="CHEBI:29105"/>
        <note>catalytic</note>
    </ligand>
</feature>
<comment type="catalytic activity">
    <reaction evidence="10">
        <text>5-methyltetrahydropteroyltri-L-glutamate + L-homocysteine = tetrahydropteroyltri-L-glutamate + L-methionine</text>
        <dbReference type="Rhea" id="RHEA:21196"/>
        <dbReference type="ChEBI" id="CHEBI:57844"/>
        <dbReference type="ChEBI" id="CHEBI:58140"/>
        <dbReference type="ChEBI" id="CHEBI:58199"/>
        <dbReference type="ChEBI" id="CHEBI:58207"/>
        <dbReference type="EC" id="2.1.1.14"/>
    </reaction>
</comment>
<evidence type="ECO:0000256" key="9">
    <source>
        <dbReference type="ARBA" id="ARBA00023167"/>
    </source>
</evidence>
<evidence type="ECO:0000259" key="15">
    <source>
        <dbReference type="Pfam" id="PF08267"/>
    </source>
</evidence>
<feature type="binding site" evidence="10">
    <location>
        <position position="645"/>
    </location>
    <ligand>
        <name>Zn(2+)</name>
        <dbReference type="ChEBI" id="CHEBI:29105"/>
        <note>catalytic</note>
    </ligand>
</feature>
<feature type="active site" description="Proton donor" evidence="10 13">
    <location>
        <position position="698"/>
    </location>
</feature>
<dbReference type="PIRSF" id="PIRSF000382">
    <property type="entry name" value="MeTrfase_B12_ind"/>
    <property type="match status" value="1"/>
</dbReference>
<feature type="binding site" evidence="10 11">
    <location>
        <begin position="435"/>
        <end position="437"/>
    </location>
    <ligand>
        <name>L-methionine</name>
        <dbReference type="ChEBI" id="CHEBI:57844"/>
    </ligand>
</feature>
<feature type="binding site" evidence="10">
    <location>
        <position position="730"/>
    </location>
    <ligand>
        <name>Zn(2+)</name>
        <dbReference type="ChEBI" id="CHEBI:29105"/>
        <note>catalytic</note>
    </ligand>
</feature>
<keyword evidence="5 10" id="KW-0028">Amino-acid biosynthesis</keyword>
<evidence type="ECO:0000256" key="6">
    <source>
        <dbReference type="ARBA" id="ARBA00022679"/>
    </source>
</evidence>
<feature type="binding site" evidence="10">
    <location>
        <position position="647"/>
    </location>
    <ligand>
        <name>Zn(2+)</name>
        <dbReference type="ChEBI" id="CHEBI:29105"/>
        <note>catalytic</note>
    </ligand>
</feature>
<feature type="binding site" evidence="10">
    <location>
        <position position="609"/>
    </location>
    <ligand>
        <name>5-methyltetrahydropteroyltri-L-glutamate</name>
        <dbReference type="ChEBI" id="CHEBI:58207"/>
    </ligand>
</feature>
<feature type="binding site" evidence="10 11">
    <location>
        <position position="603"/>
    </location>
    <ligand>
        <name>L-methionine</name>
        <dbReference type="ChEBI" id="CHEBI:57844"/>
    </ligand>
</feature>
<evidence type="ECO:0000256" key="1">
    <source>
        <dbReference type="ARBA" id="ARBA00002777"/>
    </source>
</evidence>
<dbReference type="GO" id="GO:0008270">
    <property type="term" value="F:zinc ion binding"/>
    <property type="evidence" value="ECO:0007669"/>
    <property type="project" value="InterPro"/>
</dbReference>
<feature type="domain" description="Cobalamin-independent methionine synthase MetE C-terminal/archaeal" evidence="14">
    <location>
        <begin position="430"/>
        <end position="752"/>
    </location>
</feature>
<dbReference type="GO" id="GO:0032259">
    <property type="term" value="P:methylation"/>
    <property type="evidence" value="ECO:0007669"/>
    <property type="project" value="UniProtKB-KW"/>
</dbReference>
<evidence type="ECO:0000313" key="17">
    <source>
        <dbReference type="Proteomes" id="UP000289758"/>
    </source>
</evidence>
<proteinExistence type="inferred from homology"/>
<dbReference type="InterPro" id="IPR013215">
    <property type="entry name" value="Cbl-indep_Met_Synth_N"/>
</dbReference>
<organism evidence="16 17">
    <name type="scientific">Halarcobacter ebronensis</name>
    <dbReference type="NCBI Taxonomy" id="1462615"/>
    <lineage>
        <taxon>Bacteria</taxon>
        <taxon>Pseudomonadati</taxon>
        <taxon>Campylobacterota</taxon>
        <taxon>Epsilonproteobacteria</taxon>
        <taxon>Campylobacterales</taxon>
        <taxon>Arcobacteraceae</taxon>
        <taxon>Halarcobacter</taxon>
    </lineage>
</organism>
<evidence type="ECO:0000256" key="13">
    <source>
        <dbReference type="PIRSR" id="PIRSR000382-3"/>
    </source>
</evidence>
<feature type="domain" description="Cobalamin-independent methionine synthase MetE N-terminal" evidence="15">
    <location>
        <begin position="5"/>
        <end position="311"/>
    </location>
</feature>
<comment type="pathway">
    <text evidence="2 10">Amino-acid biosynthesis; L-methionine biosynthesis via de novo pathway; L-methionine from L-homocysteine (MetE route): step 1/1.</text>
</comment>
<dbReference type="CDD" id="cd03311">
    <property type="entry name" value="CIMS_C_terminal_like"/>
    <property type="match status" value="1"/>
</dbReference>
<feature type="binding site" evidence="12">
    <location>
        <position position="647"/>
    </location>
    <ligand>
        <name>Zn(2+)</name>
        <dbReference type="ChEBI" id="CHEBI:29105"/>
        <label>1</label>
        <note>catalytic</note>
    </ligand>
</feature>
<keyword evidence="8 10" id="KW-0862">Zinc</keyword>
<dbReference type="EC" id="2.1.1.14" evidence="10"/>
<keyword evidence="10" id="KW-0677">Repeat</keyword>
<evidence type="ECO:0000313" key="16">
    <source>
        <dbReference type="EMBL" id="RXK06288.1"/>
    </source>
</evidence>
<comment type="caution">
    <text evidence="16">The sequence shown here is derived from an EMBL/GenBank/DDBJ whole genome shotgun (WGS) entry which is preliminary data.</text>
</comment>
<feature type="binding site" evidence="11">
    <location>
        <position position="20"/>
    </location>
    <ligand>
        <name>5-methyltetrahydropteroyltri-L-glutamate</name>
        <dbReference type="ChEBI" id="CHEBI:58207"/>
    </ligand>
</feature>
<feature type="binding site" evidence="12">
    <location>
        <position position="669"/>
    </location>
    <ligand>
        <name>Zn(2+)</name>
        <dbReference type="ChEBI" id="CHEBI:29105"/>
        <label>1</label>
        <note>catalytic</note>
    </ligand>
</feature>
<feature type="binding site" evidence="11">
    <location>
        <position position="115"/>
    </location>
    <ligand>
        <name>5-methyltetrahydropteroyltri-L-glutamate</name>
        <dbReference type="ChEBI" id="CHEBI:58207"/>
    </ligand>
</feature>
<feature type="binding site" evidence="10 11">
    <location>
        <position position="603"/>
    </location>
    <ligand>
        <name>L-homocysteine</name>
        <dbReference type="ChEBI" id="CHEBI:58199"/>
    </ligand>
</feature>
<dbReference type="HAMAP" id="MF_00172">
    <property type="entry name" value="Meth_synth"/>
    <property type="match status" value="1"/>
</dbReference>
<evidence type="ECO:0000256" key="7">
    <source>
        <dbReference type="ARBA" id="ARBA00022723"/>
    </source>
</evidence>
<protein>
    <recommendedName>
        <fullName evidence="10">5-methyltetrahydropteroyltriglutamate--homocysteine methyltransferase</fullName>
        <ecNumber evidence="10">2.1.1.14</ecNumber>
    </recommendedName>
    <alternativeName>
        <fullName evidence="10">Cobalamin-independent methionine synthase</fullName>
    </alternativeName>
    <alternativeName>
        <fullName evidence="10">Methionine synthase, vitamin-B12 independent isozyme</fullName>
    </alternativeName>
</protein>
<accession>A0A4Q1AS48</accession>
<feature type="binding site" evidence="12">
    <location>
        <position position="645"/>
    </location>
    <ligand>
        <name>Zn(2+)</name>
        <dbReference type="ChEBI" id="CHEBI:29105"/>
        <label>1</label>
        <note>catalytic</note>
    </ligand>
</feature>
<evidence type="ECO:0000259" key="14">
    <source>
        <dbReference type="Pfam" id="PF01717"/>
    </source>
</evidence>
<dbReference type="PANTHER" id="PTHR30519">
    <property type="entry name" value="5-METHYLTETRAHYDROPTEROYLTRIGLUTAMATE--HOMOCYSTEINE METHYLTRANSFERASE"/>
    <property type="match status" value="1"/>
</dbReference>
<keyword evidence="9 10" id="KW-0486">Methionine biosynthesis</keyword>
<dbReference type="NCBIfam" id="NF003556">
    <property type="entry name" value="PRK05222.1"/>
    <property type="match status" value="1"/>
</dbReference>
<evidence type="ECO:0000256" key="3">
    <source>
        <dbReference type="ARBA" id="ARBA00009553"/>
    </source>
</evidence>
<dbReference type="Pfam" id="PF08267">
    <property type="entry name" value="Meth_synt_1"/>
    <property type="match status" value="1"/>
</dbReference>
<comment type="function">
    <text evidence="1 10">Catalyzes the transfer of a methyl group from 5-methyltetrahydrofolate to homocysteine resulting in methionine formation.</text>
</comment>
<sequence>MSKNSYVIGFPRIGEKRELKKVLESFWAKDCSFDEVKKVASELKKRHWNYQKDAGITYISSNDFSLYDNMLDTAFMLNAIPKRFKHLKDEELYFAMARGNQNSVAMEMTKWFNTNYHYIVPELSLDDKYSLNSSKILEEYKEAKELGIKTKINLIGPITFLGLSKRVDRGDTFELLSKVLPIYEKLLNELSTLDDSVIVQIDEPIFVKDNEPKVLSLIKPVYDRLGTISDNLKIIVTTYFEHSNEATKVLTKTPIWGIGLDFLYGEENTQALEEIANSGKKLIAGVVDGRNIWKNNIQNTLEILANITKHIKKDNLLISSSCSLLHSPLTLKYEQKLDSSIKEWLSFAYEKLQEITIISKIFFSGLESLDSNEIKIYEENINANHNRKNSTVIHDKDVQKRVNSFDKFSRNGKYEERIKLQREILAYKDLATTTIGSFPQTPEVRKSRRDFKKGEISQELYEKAMKDYIDDCIAFQEECGLEVLVHGEPERNDMVEYFGEQLKGYGFSQNGWVQSYGSRCVKPPFIFGDISRPKPMTVDWITYAQSKTSKIMKGMLTGPVTILNWSFVRDDLPRSEVSKQIAVALSDEIDDLQKAGIKIIQVDEAAFKEGYPLRTNKIKEYEDWAVRDFKISVSSAKQETQIHTHMCYSEFNDIIKTIEAMDADVISIETARSGNELLKIFKEVGYKQEVGPGVYDIHSPRVPSVEEIVKQINLLLEVLPKEQLWINPDCGLKTRKYEEVKPSLINMVKAVKQIREERE</sequence>
<evidence type="ECO:0000256" key="4">
    <source>
        <dbReference type="ARBA" id="ARBA00022603"/>
    </source>
</evidence>